<name>A0A6A5C7S7_NAEFO</name>
<evidence type="ECO:0000259" key="2">
    <source>
        <dbReference type="Pfam" id="PF10699"/>
    </source>
</evidence>
<organism evidence="3 4">
    <name type="scientific">Naegleria fowleri</name>
    <name type="common">Brain eating amoeba</name>
    <dbReference type="NCBI Taxonomy" id="5763"/>
    <lineage>
        <taxon>Eukaryota</taxon>
        <taxon>Discoba</taxon>
        <taxon>Heterolobosea</taxon>
        <taxon>Tetramitia</taxon>
        <taxon>Eutetramitia</taxon>
        <taxon>Vahlkampfiidae</taxon>
        <taxon>Naegleria</taxon>
    </lineage>
</organism>
<keyword evidence="4" id="KW-1185">Reference proteome</keyword>
<feature type="signal peptide" evidence="1">
    <location>
        <begin position="1"/>
        <end position="20"/>
    </location>
</feature>
<dbReference type="VEuPathDB" id="AmoebaDB:NF0131670"/>
<comment type="caution">
    <text evidence="3">The sequence shown here is derived from an EMBL/GenBank/DDBJ whole genome shotgun (WGS) entry which is preliminary data.</text>
</comment>
<keyword evidence="1" id="KW-0732">Signal</keyword>
<proteinExistence type="predicted"/>
<dbReference type="GeneID" id="68118689"/>
<dbReference type="RefSeq" id="XP_044567257.1">
    <property type="nucleotide sequence ID" value="XM_044701886.1"/>
</dbReference>
<dbReference type="VEuPathDB" id="AmoebaDB:FDP41_011474"/>
<dbReference type="AlphaFoldDB" id="A0A6A5C7S7"/>
<dbReference type="EMBL" id="VFQX01000009">
    <property type="protein sequence ID" value="KAF0982544.1"/>
    <property type="molecule type" value="Genomic_DNA"/>
</dbReference>
<dbReference type="Proteomes" id="UP000444721">
    <property type="component" value="Unassembled WGS sequence"/>
</dbReference>
<dbReference type="Pfam" id="PF10699">
    <property type="entry name" value="HAP2-GCS1"/>
    <property type="match status" value="1"/>
</dbReference>
<reference evidence="3 4" key="1">
    <citation type="journal article" date="2019" name="Sci. Rep.">
        <title>Nanopore sequencing improves the draft genome of the human pathogenic amoeba Naegleria fowleri.</title>
        <authorList>
            <person name="Liechti N."/>
            <person name="Schurch N."/>
            <person name="Bruggmann R."/>
            <person name="Wittwer M."/>
        </authorList>
    </citation>
    <scope>NUCLEOTIDE SEQUENCE [LARGE SCALE GENOMIC DNA]</scope>
    <source>
        <strain evidence="3 4">ATCC 30894</strain>
    </source>
</reference>
<evidence type="ECO:0000256" key="1">
    <source>
        <dbReference type="SAM" id="SignalP"/>
    </source>
</evidence>
<dbReference type="InterPro" id="IPR018928">
    <property type="entry name" value="HAP2/GCS1_dom"/>
</dbReference>
<feature type="domain" description="Generative cell specific-1/HAP2" evidence="2">
    <location>
        <begin position="43"/>
        <end position="135"/>
    </location>
</feature>
<evidence type="ECO:0000313" key="3">
    <source>
        <dbReference type="EMBL" id="KAF0982544.1"/>
    </source>
</evidence>
<accession>A0A6A5C7S7</accession>
<evidence type="ECO:0000313" key="4">
    <source>
        <dbReference type="Proteomes" id="UP000444721"/>
    </source>
</evidence>
<gene>
    <name evidence="3" type="ORF">FDP41_011474</name>
</gene>
<feature type="chain" id="PRO_5025394980" description="Generative cell specific-1/HAP2 domain-containing protein" evidence="1">
    <location>
        <begin position="21"/>
        <end position="178"/>
    </location>
</feature>
<protein>
    <recommendedName>
        <fullName evidence="2">Generative cell specific-1/HAP2 domain-containing protein</fullName>
    </recommendedName>
</protein>
<dbReference type="VEuPathDB" id="AmoebaDB:NfTy_018770"/>
<sequence length="178" mass="20033">MFKQILLVFFILILFRKAMSLSSKYVSCSNGSGSSCKSYLEVQIPLSYGNSQQMNFDLSSGVNELGNSIMFKSIKISVKKSQPKAIYPLIYVGTFNGKPTEKIIIKDDILVPTCDDSPLSNNPTCGWKKNEKEKKFWKSRFLLFMQLRANDGSVTTNKSFLELWIPSDEIFGSLPCSP</sequence>